<comment type="caution">
    <text evidence="3">The sequence shown here is derived from an EMBL/GenBank/DDBJ whole genome shotgun (WGS) entry which is preliminary data.</text>
</comment>
<keyword evidence="4" id="KW-1185">Reference proteome</keyword>
<protein>
    <submittedName>
        <fullName evidence="3">17062_t:CDS:1</fullName>
    </submittedName>
</protein>
<name>A0ABN7VJM5_GIGMA</name>
<evidence type="ECO:0000313" key="3">
    <source>
        <dbReference type="EMBL" id="CAG8779017.1"/>
    </source>
</evidence>
<organism evidence="3 4">
    <name type="scientific">Gigaspora margarita</name>
    <dbReference type="NCBI Taxonomy" id="4874"/>
    <lineage>
        <taxon>Eukaryota</taxon>
        <taxon>Fungi</taxon>
        <taxon>Fungi incertae sedis</taxon>
        <taxon>Mucoromycota</taxon>
        <taxon>Glomeromycotina</taxon>
        <taxon>Glomeromycetes</taxon>
        <taxon>Diversisporales</taxon>
        <taxon>Gigasporaceae</taxon>
        <taxon>Gigaspora</taxon>
    </lineage>
</organism>
<evidence type="ECO:0000259" key="2">
    <source>
        <dbReference type="SMART" id="SM01126"/>
    </source>
</evidence>
<dbReference type="NCBIfam" id="NF033547">
    <property type="entry name" value="transpos_IS1595"/>
    <property type="match status" value="1"/>
</dbReference>
<sequence length="358" mass="41942">EVVKMVEKNIETIEGDLYPNKNKKGTFQLISEFESLSELEKAFPTEQSCVDYLEKVLLKGKTPISPFDPTSKVIRCADQITKSKHPVKYARYKCMNTGKYFNVKKGTVFEEGDEVYVGGSNPNRHWDKKVPRCQVVPNVKRKTLFPIIRTNAEEGSSAYTDEYPVYKGLDKRYNHQIVVHKMGQYVNQYADGKKASTNLVENFNRHLNKMIYGNYQMVSRKHAQKYLDEFTFRRNTRKYNEREKFDLNNLSTINQLKPVMNNNQVACDNCGFYVNELYLHKNKDGKKYCESCRIKIMKAPIESRPVKREDFDKMLLALLNTPPLRLKELREKLKKEREKKKNSKSKQNSKKKDSKRSL</sequence>
<evidence type="ECO:0000313" key="4">
    <source>
        <dbReference type="Proteomes" id="UP000789901"/>
    </source>
</evidence>
<accession>A0ABN7VJM5</accession>
<dbReference type="InterPro" id="IPR024445">
    <property type="entry name" value="Tnp_ISXO2-like"/>
</dbReference>
<feature type="region of interest" description="Disordered" evidence="1">
    <location>
        <begin position="328"/>
        <end position="358"/>
    </location>
</feature>
<dbReference type="Pfam" id="PF12762">
    <property type="entry name" value="DDE_Tnp_IS1595"/>
    <property type="match status" value="1"/>
</dbReference>
<feature type="non-terminal residue" evidence="3">
    <location>
        <position position="1"/>
    </location>
</feature>
<dbReference type="Proteomes" id="UP000789901">
    <property type="component" value="Unassembled WGS sequence"/>
</dbReference>
<feature type="domain" description="ISXO2-like transposase" evidence="2">
    <location>
        <begin position="102"/>
        <end position="235"/>
    </location>
</feature>
<reference evidence="3 4" key="1">
    <citation type="submission" date="2021-06" db="EMBL/GenBank/DDBJ databases">
        <authorList>
            <person name="Kallberg Y."/>
            <person name="Tangrot J."/>
            <person name="Rosling A."/>
        </authorList>
    </citation>
    <scope>NUCLEOTIDE SEQUENCE [LARGE SCALE GENOMIC DNA]</scope>
    <source>
        <strain evidence="3 4">120-4 pot B 10/14</strain>
    </source>
</reference>
<evidence type="ECO:0000256" key="1">
    <source>
        <dbReference type="SAM" id="MobiDB-lite"/>
    </source>
</evidence>
<proteinExistence type="predicted"/>
<dbReference type="EMBL" id="CAJVQB010016247">
    <property type="protein sequence ID" value="CAG8779017.1"/>
    <property type="molecule type" value="Genomic_DNA"/>
</dbReference>
<feature type="compositionally biased region" description="Basic residues" evidence="1">
    <location>
        <begin position="337"/>
        <end position="358"/>
    </location>
</feature>
<gene>
    <name evidence="3" type="ORF">GMARGA_LOCUS19455</name>
</gene>
<dbReference type="SMART" id="SM01126">
    <property type="entry name" value="DDE_Tnp_IS1595"/>
    <property type="match status" value="1"/>
</dbReference>